<feature type="transmembrane region" description="Helical" evidence="2">
    <location>
        <begin position="595"/>
        <end position="618"/>
    </location>
</feature>
<dbReference type="Pfam" id="PF22085">
    <property type="entry name" value="NorB_cytochrome_c-like"/>
    <property type="match status" value="1"/>
</dbReference>
<comment type="caution">
    <text evidence="4">The sequence shown here is derived from an EMBL/GenBank/DDBJ whole genome shotgun (WGS) entry which is preliminary data.</text>
</comment>
<keyword evidence="5" id="KW-1185">Reference proteome</keyword>
<dbReference type="Proteomes" id="UP001557485">
    <property type="component" value="Unassembled WGS sequence"/>
</dbReference>
<keyword evidence="2" id="KW-0812">Transmembrane</keyword>
<feature type="transmembrane region" description="Helical" evidence="2">
    <location>
        <begin position="12"/>
        <end position="33"/>
    </location>
</feature>
<evidence type="ECO:0000313" key="4">
    <source>
        <dbReference type="EMBL" id="MEX1669293.1"/>
    </source>
</evidence>
<dbReference type="Pfam" id="PF00115">
    <property type="entry name" value="COX1"/>
    <property type="match status" value="1"/>
</dbReference>
<name>A0ABV3U5P6_9GAMM</name>
<feature type="transmembrane region" description="Helical" evidence="2">
    <location>
        <begin position="233"/>
        <end position="256"/>
    </location>
</feature>
<proteinExistence type="predicted"/>
<keyword evidence="2" id="KW-0472">Membrane</keyword>
<keyword evidence="1" id="KW-0679">Respiratory chain</keyword>
<evidence type="ECO:0000259" key="3">
    <source>
        <dbReference type="PROSITE" id="PS50855"/>
    </source>
</evidence>
<dbReference type="PANTHER" id="PTHR10422">
    <property type="entry name" value="CYTOCHROME C OXIDASE SUBUNIT 1"/>
    <property type="match status" value="1"/>
</dbReference>
<feature type="transmembrane region" description="Helical" evidence="2">
    <location>
        <begin position="293"/>
        <end position="316"/>
    </location>
</feature>
<dbReference type="PANTHER" id="PTHR10422:SF38">
    <property type="entry name" value="CYTOCHROME B SUBUNIT OF NITRIC OXIDE REDUCTASE"/>
    <property type="match status" value="1"/>
</dbReference>
<evidence type="ECO:0000256" key="2">
    <source>
        <dbReference type="SAM" id="Phobius"/>
    </source>
</evidence>
<sequence length="757" mass="85064">METYKKTFSIKRLWIILTVGMVVMFGILLALGAEIYQKAPPIPEAVKSTSGEVLYTRDDIQTGQNVWQSIGGMEQGSIWGHGSYLAPDWSADWLHREAEALLALRTQTPLAGLTQAQDMALHKAALQDEMRTNGYNPSTGIITVSDMRALAIKQVQNHYIRLYEGSDQESLALRRDYAFPAHGLLNHTEAKQLAAFYFWTAWGATTNRPGMEITYTSNWPHEPLVGNKPTTGILMWSIASVILLLAGAGALVAYYAKQFDAWQQEIAPEEGIAKADILDSAVITPSMRATAKYFWIVCALFLAQVLLGIVTAHYAVEGQGLYGLPFAEYFPYTVTRTWHTQLAVLWIATAWLATGLYVAPMMSGKDPKYQRFGVNFLFFSLLIIVVGSFVGQWAAVHRFFNNLTMNFWFGHQGYEYVDLGRFWQIYLTVGLFLWVGLVVRALWPVLQQKGGKSLIYLVLVSAIAIGLLYAAGLMWGQHTHISIMEYWRWWVVHLWVEGIFEVFATAIISLLFVRMGILRITTATVMVLFATIIFLFGGVLGTFHHLYFSGTPTSVIAVGAMLSALEVVPLLVVGFEAYTRYKVEHEAEWERNYHWPFMFFAAVLFWNLVGAGLFGFLINPPIALYYMQGLNTTASHGHAALFGVYGMLGLGLTLYCLRGLTNTKLWNESLLKISFWSLNIGLAMMTFLSLLPQGILQTYTSIEKGYSFARSAEYIQSPVMQALVWARVPGDVVFSIGVFAFVWFVFRAFVPRTKEHE</sequence>
<feature type="transmembrane region" description="Helical" evidence="2">
    <location>
        <begin position="732"/>
        <end position="750"/>
    </location>
</feature>
<dbReference type="Gene3D" id="1.20.210.10">
    <property type="entry name" value="Cytochrome c oxidase-like, subunit I domain"/>
    <property type="match status" value="1"/>
</dbReference>
<dbReference type="InterPro" id="IPR036927">
    <property type="entry name" value="Cyt_c_oxase-like_su1_sf"/>
</dbReference>
<feature type="transmembrane region" description="Helical" evidence="2">
    <location>
        <begin position="525"/>
        <end position="548"/>
    </location>
</feature>
<dbReference type="RefSeq" id="WP_368381568.1">
    <property type="nucleotide sequence ID" value="NZ_JBFRYA010000008.1"/>
</dbReference>
<feature type="transmembrane region" description="Helical" evidence="2">
    <location>
        <begin position="423"/>
        <end position="442"/>
    </location>
</feature>
<dbReference type="InterPro" id="IPR000883">
    <property type="entry name" value="Cyt_C_Oxase_1"/>
</dbReference>
<dbReference type="PROSITE" id="PS50855">
    <property type="entry name" value="COX1"/>
    <property type="match status" value="1"/>
</dbReference>
<accession>A0ABV3U5P6</accession>
<keyword evidence="1" id="KW-0249">Electron transport</keyword>
<feature type="transmembrane region" description="Helical" evidence="2">
    <location>
        <begin position="454"/>
        <end position="475"/>
    </location>
</feature>
<feature type="transmembrane region" description="Helical" evidence="2">
    <location>
        <begin position="372"/>
        <end position="395"/>
    </location>
</feature>
<feature type="domain" description="Cytochrome oxidase subunit I profile" evidence="3">
    <location>
        <begin position="338"/>
        <end position="757"/>
    </location>
</feature>
<evidence type="ECO:0000313" key="5">
    <source>
        <dbReference type="Proteomes" id="UP001557485"/>
    </source>
</evidence>
<feature type="transmembrane region" description="Helical" evidence="2">
    <location>
        <begin position="669"/>
        <end position="691"/>
    </location>
</feature>
<dbReference type="EMBL" id="JBFRYA010000008">
    <property type="protein sequence ID" value="MEX1669293.1"/>
    <property type="molecule type" value="Genomic_DNA"/>
</dbReference>
<keyword evidence="1" id="KW-0813">Transport</keyword>
<dbReference type="InterPro" id="IPR054309">
    <property type="entry name" value="NorB_cytochrome_c-like"/>
</dbReference>
<keyword evidence="2" id="KW-1133">Transmembrane helix</keyword>
<dbReference type="InterPro" id="IPR023616">
    <property type="entry name" value="Cyt_c_oxase-like_su1_dom"/>
</dbReference>
<dbReference type="SUPFAM" id="SSF81442">
    <property type="entry name" value="Cytochrome c oxidase subunit I-like"/>
    <property type="match status" value="1"/>
</dbReference>
<evidence type="ECO:0000256" key="1">
    <source>
        <dbReference type="ARBA" id="ARBA00022660"/>
    </source>
</evidence>
<protein>
    <submittedName>
        <fullName evidence="4">Nitric-oxide reductase large subunit</fullName>
    </submittedName>
</protein>
<feature type="transmembrane region" description="Helical" evidence="2">
    <location>
        <begin position="338"/>
        <end position="360"/>
    </location>
</feature>
<feature type="transmembrane region" description="Helical" evidence="2">
    <location>
        <begin position="554"/>
        <end position="575"/>
    </location>
</feature>
<feature type="transmembrane region" description="Helical" evidence="2">
    <location>
        <begin position="487"/>
        <end position="513"/>
    </location>
</feature>
<gene>
    <name evidence="4" type="ORF">AB4876_10245</name>
</gene>
<feature type="transmembrane region" description="Helical" evidence="2">
    <location>
        <begin position="638"/>
        <end position="657"/>
    </location>
</feature>
<organism evidence="4 5">
    <name type="scientific">Zhongshania guokunii</name>
    <dbReference type="NCBI Taxonomy" id="641783"/>
    <lineage>
        <taxon>Bacteria</taxon>
        <taxon>Pseudomonadati</taxon>
        <taxon>Pseudomonadota</taxon>
        <taxon>Gammaproteobacteria</taxon>
        <taxon>Cellvibrionales</taxon>
        <taxon>Spongiibacteraceae</taxon>
        <taxon>Zhongshania</taxon>
    </lineage>
</organism>
<reference evidence="4 5" key="1">
    <citation type="journal article" date="2011" name="Int. J. Syst. Evol. Microbiol.">
        <title>Zhongshania antarctica gen. nov., sp. nov. and Zhongshania guokunii sp. nov., gammaproteobacteria respectively isolated from coastal attached (fast) ice and surface seawater of the Antarctic.</title>
        <authorList>
            <person name="Li H.J."/>
            <person name="Zhang X.Y."/>
            <person name="Chen C.X."/>
            <person name="Zhang Y.J."/>
            <person name="Gao Z.M."/>
            <person name="Yu Y."/>
            <person name="Chen X.L."/>
            <person name="Chen B."/>
            <person name="Zhang Y.Z."/>
        </authorList>
    </citation>
    <scope>NUCLEOTIDE SEQUENCE [LARGE SCALE GENOMIC DNA]</scope>
    <source>
        <strain evidence="4 5">ZS6-22T</strain>
    </source>
</reference>